<gene>
    <name evidence="9" type="ordered locus">Os02g0754400</name>
</gene>
<dbReference type="CDD" id="cd00167">
    <property type="entry name" value="SANT"/>
    <property type="match status" value="1"/>
</dbReference>
<dbReference type="GO" id="GO:0005634">
    <property type="term" value="C:nucleus"/>
    <property type="evidence" value="ECO:0007669"/>
    <property type="project" value="UniProtKB-SubCell"/>
</dbReference>
<keyword evidence="4" id="KW-0238">DNA-binding</keyword>
<evidence type="ECO:0000256" key="1">
    <source>
        <dbReference type="ARBA" id="ARBA00004123"/>
    </source>
</evidence>
<evidence type="ECO:0000256" key="2">
    <source>
        <dbReference type="ARBA" id="ARBA00022737"/>
    </source>
</evidence>
<keyword evidence="5" id="KW-0804">Transcription</keyword>
<evidence type="ECO:0000313" key="9">
    <source>
        <dbReference type="EMBL" id="BAF10068.2"/>
    </source>
</evidence>
<dbReference type="PANTHER" id="PTHR10641">
    <property type="entry name" value="MYB FAMILY TRANSCRIPTION FACTOR"/>
    <property type="match status" value="1"/>
</dbReference>
<dbReference type="InterPro" id="IPR015495">
    <property type="entry name" value="Myb_TF_plants"/>
</dbReference>
<dbReference type="AlphaFoldDB" id="Q0DXH0"/>
<evidence type="ECO:0000256" key="6">
    <source>
        <dbReference type="ARBA" id="ARBA00023242"/>
    </source>
</evidence>
<evidence type="ECO:0000256" key="4">
    <source>
        <dbReference type="ARBA" id="ARBA00023125"/>
    </source>
</evidence>
<dbReference type="PANTHER" id="PTHR10641:SF1399">
    <property type="entry name" value="TRANSCRIPTION FACTOR MYB53"/>
    <property type="match status" value="1"/>
</dbReference>
<dbReference type="Pfam" id="PF00249">
    <property type="entry name" value="Myb_DNA-binding"/>
    <property type="match status" value="1"/>
</dbReference>
<dbReference type="Gene3D" id="1.10.10.60">
    <property type="entry name" value="Homeodomain-like"/>
    <property type="match status" value="1"/>
</dbReference>
<dbReference type="InterPro" id="IPR009057">
    <property type="entry name" value="Homeodomain-like_sf"/>
</dbReference>
<evidence type="ECO:0000256" key="3">
    <source>
        <dbReference type="ARBA" id="ARBA00023015"/>
    </source>
</evidence>
<dbReference type="FunFam" id="1.10.10.60:FF:000001">
    <property type="entry name" value="MYB-related transcription factor"/>
    <property type="match status" value="1"/>
</dbReference>
<evidence type="ECO:0000259" key="7">
    <source>
        <dbReference type="PROSITE" id="PS50090"/>
    </source>
</evidence>
<sequence>MGRSPCCDENGLKKGPWTTEEDEKLMEYIQKNGHGSWRALPKLAGLNRCGKSCRLRWTNYLRPDIKRGKFTSAEKDTILQLHAVLGNKYVLQCTAPPHQIHSINMLFLHPSTGSYLHLILRNRPCLAIGMQFSDTLADTDCC</sequence>
<dbReference type="InterPro" id="IPR017930">
    <property type="entry name" value="Myb_dom"/>
</dbReference>
<accession>Q0DXH0</accession>
<dbReference type="GO" id="GO:0003677">
    <property type="term" value="F:DNA binding"/>
    <property type="evidence" value="ECO:0007669"/>
    <property type="project" value="UniProtKB-KW"/>
</dbReference>
<protein>
    <submittedName>
        <fullName evidence="9">Os02g0754400 protein</fullName>
    </submittedName>
</protein>
<feature type="domain" description="HTH myb-type" evidence="8">
    <location>
        <begin position="9"/>
        <end position="65"/>
    </location>
</feature>
<dbReference type="SUPFAM" id="SSF46689">
    <property type="entry name" value="Homeodomain-like"/>
    <property type="match status" value="1"/>
</dbReference>
<evidence type="ECO:0000259" key="8">
    <source>
        <dbReference type="PROSITE" id="PS51294"/>
    </source>
</evidence>
<keyword evidence="3" id="KW-0805">Transcription regulation</keyword>
<dbReference type="KEGG" id="dosa:Os02g0754400"/>
<dbReference type="InterPro" id="IPR001005">
    <property type="entry name" value="SANT/Myb"/>
</dbReference>
<dbReference type="PROSITE" id="PS51294">
    <property type="entry name" value="HTH_MYB"/>
    <property type="match status" value="1"/>
</dbReference>
<feature type="domain" description="Myb-like" evidence="7">
    <location>
        <begin position="9"/>
        <end position="61"/>
    </location>
</feature>
<comment type="subcellular location">
    <subcellularLocation>
        <location evidence="1">Nucleus</location>
    </subcellularLocation>
</comment>
<evidence type="ECO:0000256" key="5">
    <source>
        <dbReference type="ARBA" id="ARBA00023163"/>
    </source>
</evidence>
<dbReference type="Proteomes" id="UP000000763">
    <property type="component" value="Chromosome 2"/>
</dbReference>
<dbReference type="EMBL" id="AP008208">
    <property type="protein sequence ID" value="BAF10068.2"/>
    <property type="molecule type" value="Genomic_DNA"/>
</dbReference>
<organism evidence="9 10">
    <name type="scientific">Oryza sativa subsp. japonica</name>
    <name type="common">Rice</name>
    <dbReference type="NCBI Taxonomy" id="39947"/>
    <lineage>
        <taxon>Eukaryota</taxon>
        <taxon>Viridiplantae</taxon>
        <taxon>Streptophyta</taxon>
        <taxon>Embryophyta</taxon>
        <taxon>Tracheophyta</taxon>
        <taxon>Spermatophyta</taxon>
        <taxon>Magnoliopsida</taxon>
        <taxon>Liliopsida</taxon>
        <taxon>Poales</taxon>
        <taxon>Poaceae</taxon>
        <taxon>BOP clade</taxon>
        <taxon>Oryzoideae</taxon>
        <taxon>Oryzeae</taxon>
        <taxon>Oryzinae</taxon>
        <taxon>Oryza</taxon>
        <taxon>Oryza sativa</taxon>
    </lineage>
</organism>
<reference evidence="9 10" key="1">
    <citation type="journal article" date="2005" name="Nature">
        <title>The map-based sequence of the rice genome.</title>
        <authorList>
            <consortium name="International rice genome sequencing project (IRGSP)"/>
            <person name="Matsumoto T."/>
            <person name="Wu J."/>
            <person name="Kanamori H."/>
            <person name="Katayose Y."/>
            <person name="Fujisawa M."/>
            <person name="Namiki N."/>
            <person name="Mizuno H."/>
            <person name="Yamamoto K."/>
            <person name="Antonio B.A."/>
            <person name="Baba T."/>
            <person name="Sakata K."/>
            <person name="Nagamura Y."/>
            <person name="Aoki H."/>
            <person name="Arikawa K."/>
            <person name="Arita K."/>
            <person name="Bito T."/>
            <person name="Chiden Y."/>
            <person name="Fujitsuka N."/>
            <person name="Fukunaka R."/>
            <person name="Hamada M."/>
            <person name="Harada C."/>
            <person name="Hayashi A."/>
            <person name="Hijishita S."/>
            <person name="Honda M."/>
            <person name="Hosokawa S."/>
            <person name="Ichikawa Y."/>
            <person name="Idonuma A."/>
            <person name="Iijima M."/>
            <person name="Ikeda M."/>
            <person name="Ikeno M."/>
            <person name="Ito K."/>
            <person name="Ito S."/>
            <person name="Ito T."/>
            <person name="Ito Y."/>
            <person name="Ito Y."/>
            <person name="Iwabuchi A."/>
            <person name="Kamiya K."/>
            <person name="Karasawa W."/>
            <person name="Kurita K."/>
            <person name="Katagiri S."/>
            <person name="Kikuta A."/>
            <person name="Kobayashi H."/>
            <person name="Kobayashi N."/>
            <person name="Machita K."/>
            <person name="Maehara T."/>
            <person name="Masukawa M."/>
            <person name="Mizubayashi T."/>
            <person name="Mukai Y."/>
            <person name="Nagasaki H."/>
            <person name="Nagata Y."/>
            <person name="Naito S."/>
            <person name="Nakashima M."/>
            <person name="Nakama Y."/>
            <person name="Nakamichi Y."/>
            <person name="Nakamura M."/>
            <person name="Meguro A."/>
            <person name="Negishi M."/>
            <person name="Ohta I."/>
            <person name="Ohta T."/>
            <person name="Okamoto M."/>
            <person name="Ono N."/>
            <person name="Saji S."/>
            <person name="Sakaguchi M."/>
            <person name="Sakai K."/>
            <person name="Shibata M."/>
            <person name="Shimokawa T."/>
            <person name="Song J."/>
            <person name="Takazaki Y."/>
            <person name="Terasawa K."/>
            <person name="Tsugane M."/>
            <person name="Tsuji K."/>
            <person name="Ueda S."/>
            <person name="Waki K."/>
            <person name="Yamagata H."/>
            <person name="Yamamoto M."/>
            <person name="Yamamoto S."/>
            <person name="Yamane H."/>
            <person name="Yoshiki S."/>
            <person name="Yoshihara R."/>
            <person name="Yukawa K."/>
            <person name="Zhong H."/>
            <person name="Yano M."/>
            <person name="Yuan Q."/>
            <person name="Ouyang S."/>
            <person name="Liu J."/>
            <person name="Jones K.M."/>
            <person name="Gansberger K."/>
            <person name="Moffat K."/>
            <person name="Hill J."/>
            <person name="Bera J."/>
            <person name="Fadrosh D."/>
            <person name="Jin S."/>
            <person name="Johri S."/>
            <person name="Kim M."/>
            <person name="Overton L."/>
            <person name="Reardon M."/>
            <person name="Tsitrin T."/>
            <person name="Vuong H."/>
            <person name="Weaver B."/>
            <person name="Ciecko A."/>
            <person name="Tallon L."/>
            <person name="Jackson J."/>
            <person name="Pai G."/>
            <person name="Aken S.V."/>
            <person name="Utterback T."/>
            <person name="Reidmuller S."/>
            <person name="Feldblyum T."/>
            <person name="Hsiao J."/>
            <person name="Zismann V."/>
            <person name="Iobst S."/>
            <person name="de Vazeille A.R."/>
            <person name="Buell C.R."/>
            <person name="Ying K."/>
            <person name="Li Y."/>
            <person name="Lu T."/>
            <person name="Huang Y."/>
            <person name="Zhao Q."/>
            <person name="Feng Q."/>
            <person name="Zhang L."/>
            <person name="Zhu J."/>
            <person name="Weng Q."/>
            <person name="Mu J."/>
            <person name="Lu Y."/>
            <person name="Fan D."/>
            <person name="Liu Y."/>
            <person name="Guan J."/>
            <person name="Zhang Y."/>
            <person name="Yu S."/>
            <person name="Liu X."/>
            <person name="Zhang Y."/>
            <person name="Hong G."/>
            <person name="Han B."/>
            <person name="Choisne N."/>
            <person name="Demange N."/>
            <person name="Orjeda G."/>
            <person name="Samain S."/>
            <person name="Cattolico L."/>
            <person name="Pelletier E."/>
            <person name="Couloux A."/>
            <person name="Segurens B."/>
            <person name="Wincker P."/>
            <person name="D'Hont A."/>
            <person name="Scarpelli C."/>
            <person name="Weissenbach J."/>
            <person name="Salanoubat M."/>
            <person name="Quetier F."/>
            <person name="Yu Y."/>
            <person name="Kim H.R."/>
            <person name="Rambo T."/>
            <person name="Currie J."/>
            <person name="Collura K."/>
            <person name="Luo M."/>
            <person name="Yang T."/>
            <person name="Ammiraju J.S.S."/>
            <person name="Engler F."/>
            <person name="Soderlund C."/>
            <person name="Wing R.A."/>
            <person name="Palmer L.E."/>
            <person name="de la Bastide M."/>
            <person name="Spiegel L."/>
            <person name="Nascimento L."/>
            <person name="Zutavern T."/>
            <person name="O'Shaughnessy A."/>
            <person name="Dike S."/>
            <person name="Dedhia N."/>
            <person name="Preston R."/>
            <person name="Balija V."/>
            <person name="McCombie W.R."/>
            <person name="Chow T."/>
            <person name="Chen H."/>
            <person name="Chung M."/>
            <person name="Chen C."/>
            <person name="Shaw J."/>
            <person name="Wu H."/>
            <person name="Hsiao K."/>
            <person name="Chao Y."/>
            <person name="Chu M."/>
            <person name="Cheng C."/>
            <person name="Hour A."/>
            <person name="Lee P."/>
            <person name="Lin S."/>
            <person name="Lin Y."/>
            <person name="Liou J."/>
            <person name="Liu S."/>
            <person name="Hsing Y."/>
            <person name="Raghuvanshi S."/>
            <person name="Mohanty A."/>
            <person name="Bharti A.K."/>
            <person name="Gaur A."/>
            <person name="Gupta V."/>
            <person name="Kumar D."/>
            <person name="Ravi V."/>
            <person name="Vij S."/>
            <person name="Kapur A."/>
            <person name="Khurana P."/>
            <person name="Khurana P."/>
            <person name="Khurana J.P."/>
            <person name="Tyagi A.K."/>
            <person name="Gaikwad K."/>
            <person name="Singh A."/>
            <person name="Dalal V."/>
            <person name="Srivastava S."/>
            <person name="Dixit A."/>
            <person name="Pal A.K."/>
            <person name="Ghazi I.A."/>
            <person name="Yadav M."/>
            <person name="Pandit A."/>
            <person name="Bhargava A."/>
            <person name="Sureshbabu K."/>
            <person name="Batra K."/>
            <person name="Sharma T.R."/>
            <person name="Mohapatra T."/>
            <person name="Singh N.K."/>
            <person name="Messing J."/>
            <person name="Nelson A.B."/>
            <person name="Fuks G."/>
            <person name="Kavchok S."/>
            <person name="Keizer G."/>
            <person name="Linton E."/>
            <person name="Llaca V."/>
            <person name="Song R."/>
            <person name="Tanyolac B."/>
            <person name="Young S."/>
            <person name="Ho-Il K."/>
            <person name="Hahn J.H."/>
            <person name="Sangsakoo G."/>
            <person name="Vanavichit A."/>
            <person name="de Mattos Luiz.A.T."/>
            <person name="Zimmer P.D."/>
            <person name="Malone G."/>
            <person name="Dellagostin O."/>
            <person name="de Oliveira A.C."/>
            <person name="Bevan M."/>
            <person name="Bancroft I."/>
            <person name="Minx P."/>
            <person name="Cordum H."/>
            <person name="Wilson R."/>
            <person name="Cheng Z."/>
            <person name="Jin W."/>
            <person name="Jiang J."/>
            <person name="Leong S.A."/>
            <person name="Iwama H."/>
            <person name="Gojobori T."/>
            <person name="Itoh T."/>
            <person name="Niimura Y."/>
            <person name="Fujii Y."/>
            <person name="Habara T."/>
            <person name="Sakai H."/>
            <person name="Sato Y."/>
            <person name="Wilson G."/>
            <person name="Kumar K."/>
            <person name="McCouch S."/>
            <person name="Juretic N."/>
            <person name="Hoen D."/>
            <person name="Wright S."/>
            <person name="Bruskiewich R."/>
            <person name="Bureau T."/>
            <person name="Miyao A."/>
            <person name="Hirochika H."/>
            <person name="Nishikawa T."/>
            <person name="Kadowaki K."/>
            <person name="Sugiura M."/>
            <person name="Burr B."/>
            <person name="Sasaki T."/>
        </authorList>
    </citation>
    <scope>NUCLEOTIDE SEQUENCE [LARGE SCALE GENOMIC DNA]</scope>
    <source>
        <strain evidence="10">cv. Nipponbare</strain>
    </source>
</reference>
<keyword evidence="2" id="KW-0677">Repeat</keyword>
<evidence type="ECO:0000313" key="10">
    <source>
        <dbReference type="Proteomes" id="UP000000763"/>
    </source>
</evidence>
<dbReference type="PROSITE" id="PS50090">
    <property type="entry name" value="MYB_LIKE"/>
    <property type="match status" value="1"/>
</dbReference>
<keyword evidence="6" id="KW-0539">Nucleus</keyword>
<dbReference type="SMART" id="SM00717">
    <property type="entry name" value="SANT"/>
    <property type="match status" value="1"/>
</dbReference>
<reference evidence="10" key="2">
    <citation type="journal article" date="2008" name="Nucleic Acids Res.">
        <title>The rice annotation project database (RAP-DB): 2008 update.</title>
        <authorList>
            <consortium name="The rice annotation project (RAP)"/>
        </authorList>
    </citation>
    <scope>GENOME REANNOTATION</scope>
    <source>
        <strain evidence="10">cv. Nipponbare</strain>
    </source>
</reference>
<name>Q0DXH0_ORYSJ</name>
<proteinExistence type="predicted"/>